<dbReference type="Pfam" id="PF02082">
    <property type="entry name" value="Rrf2"/>
    <property type="match status" value="1"/>
</dbReference>
<dbReference type="GO" id="GO:0003677">
    <property type="term" value="F:DNA binding"/>
    <property type="evidence" value="ECO:0007669"/>
    <property type="project" value="UniProtKB-KW"/>
</dbReference>
<dbReference type="NCBIfam" id="TIGR00738">
    <property type="entry name" value="rrf2_super"/>
    <property type="match status" value="1"/>
</dbReference>
<dbReference type="PANTHER" id="PTHR33221">
    <property type="entry name" value="WINGED HELIX-TURN-HELIX TRANSCRIPTIONAL REGULATOR, RRF2 FAMILY"/>
    <property type="match status" value="1"/>
</dbReference>
<gene>
    <name evidence="2" type="ORF">SAMN05444339_10792</name>
</gene>
<dbReference type="Gene3D" id="1.10.10.10">
    <property type="entry name" value="Winged helix-like DNA-binding domain superfamily/Winged helix DNA-binding domain"/>
    <property type="match status" value="1"/>
</dbReference>
<dbReference type="EMBL" id="FQUE01000007">
    <property type="protein sequence ID" value="SHF51718.1"/>
    <property type="molecule type" value="Genomic_DNA"/>
</dbReference>
<dbReference type="SUPFAM" id="SSF46785">
    <property type="entry name" value="Winged helix' DNA-binding domain"/>
    <property type="match status" value="1"/>
</dbReference>
<dbReference type="PROSITE" id="PS51197">
    <property type="entry name" value="HTH_RRF2_2"/>
    <property type="match status" value="1"/>
</dbReference>
<dbReference type="InterPro" id="IPR000944">
    <property type="entry name" value="Tscrpt_reg_Rrf2"/>
</dbReference>
<evidence type="ECO:0000313" key="3">
    <source>
        <dbReference type="Proteomes" id="UP000183987"/>
    </source>
</evidence>
<dbReference type="GO" id="GO:0005829">
    <property type="term" value="C:cytosol"/>
    <property type="evidence" value="ECO:0007669"/>
    <property type="project" value="TreeGrafter"/>
</dbReference>
<name>A0A1M5CAF4_LOKAT</name>
<reference evidence="3" key="1">
    <citation type="submission" date="2016-11" db="EMBL/GenBank/DDBJ databases">
        <authorList>
            <person name="Varghese N."/>
            <person name="Submissions S."/>
        </authorList>
    </citation>
    <scope>NUCLEOTIDE SEQUENCE [LARGE SCALE GENOMIC DNA]</scope>
    <source>
        <strain evidence="3">DSM 29326</strain>
    </source>
</reference>
<sequence>MKYALKAVMVLGDEAAGQGRPLRIEDIAQQSGAPKRFLEHIMLDIKKSGLVASTRGRSGGYVLIKDPAGISIPSLLRLIDGPISPLPCLSRVAYRICDDCTDEATCRIRRAFSDAYYGYLLMFEGMTLADLMKGETRGEMSSEAIPSA</sequence>
<dbReference type="STRING" id="366533.SAMN05444339_10792"/>
<protein>
    <submittedName>
        <fullName evidence="2">Transcriptional regulator, BadM/Rrf2 family</fullName>
    </submittedName>
</protein>
<accession>A0A1M5CAF4</accession>
<dbReference type="InterPro" id="IPR036388">
    <property type="entry name" value="WH-like_DNA-bd_sf"/>
</dbReference>
<keyword evidence="1" id="KW-0238">DNA-binding</keyword>
<dbReference type="Proteomes" id="UP000183987">
    <property type="component" value="Unassembled WGS sequence"/>
</dbReference>
<proteinExistence type="predicted"/>
<dbReference type="GO" id="GO:0003700">
    <property type="term" value="F:DNA-binding transcription factor activity"/>
    <property type="evidence" value="ECO:0007669"/>
    <property type="project" value="TreeGrafter"/>
</dbReference>
<keyword evidence="3" id="KW-1185">Reference proteome</keyword>
<dbReference type="PANTHER" id="PTHR33221:SF5">
    <property type="entry name" value="HTH-TYPE TRANSCRIPTIONAL REGULATOR ISCR"/>
    <property type="match status" value="1"/>
</dbReference>
<dbReference type="InterPro" id="IPR036390">
    <property type="entry name" value="WH_DNA-bd_sf"/>
</dbReference>
<evidence type="ECO:0000313" key="2">
    <source>
        <dbReference type="EMBL" id="SHF51718.1"/>
    </source>
</evidence>
<evidence type="ECO:0000256" key="1">
    <source>
        <dbReference type="ARBA" id="ARBA00023125"/>
    </source>
</evidence>
<dbReference type="AlphaFoldDB" id="A0A1M5CAF4"/>
<organism evidence="2 3">
    <name type="scientific">Loktanella atrilutea</name>
    <dbReference type="NCBI Taxonomy" id="366533"/>
    <lineage>
        <taxon>Bacteria</taxon>
        <taxon>Pseudomonadati</taxon>
        <taxon>Pseudomonadota</taxon>
        <taxon>Alphaproteobacteria</taxon>
        <taxon>Rhodobacterales</taxon>
        <taxon>Roseobacteraceae</taxon>
        <taxon>Loktanella</taxon>
    </lineage>
</organism>